<keyword evidence="2" id="KW-0547">Nucleotide-binding</keyword>
<dbReference type="Proteomes" id="UP001082703">
    <property type="component" value="Unassembled WGS sequence"/>
</dbReference>
<accession>A0ABT4BW06</accession>
<proteinExistence type="predicted"/>
<dbReference type="InterPro" id="IPR051782">
    <property type="entry name" value="ABC_Transporter_VariousFunc"/>
</dbReference>
<evidence type="ECO:0000256" key="3">
    <source>
        <dbReference type="ARBA" id="ARBA00022840"/>
    </source>
</evidence>
<dbReference type="EMBL" id="JAPOHA010000015">
    <property type="protein sequence ID" value="MCY1715081.1"/>
    <property type="molecule type" value="Genomic_DNA"/>
</dbReference>
<name>A0ABT4BW06_9FIRM</name>
<reference evidence="5 6" key="1">
    <citation type="submission" date="2022-11" db="EMBL/GenBank/DDBJ databases">
        <authorList>
            <person name="Caiyu Z."/>
        </authorList>
    </citation>
    <scope>NUCLEOTIDE SEQUENCE [LARGE SCALE GENOMIC DNA]</scope>
    <source>
        <strain evidence="5 6">YR-4</strain>
    </source>
</reference>
<protein>
    <submittedName>
        <fullName evidence="5">ABC transporter ATP-binding protein</fullName>
    </submittedName>
</protein>
<dbReference type="RefSeq" id="WP_268059118.1">
    <property type="nucleotide sequence ID" value="NZ_JAPOHA010000015.1"/>
</dbReference>
<dbReference type="InterPro" id="IPR003439">
    <property type="entry name" value="ABC_transporter-like_ATP-bd"/>
</dbReference>
<dbReference type="GO" id="GO:0005524">
    <property type="term" value="F:ATP binding"/>
    <property type="evidence" value="ECO:0007669"/>
    <property type="project" value="UniProtKB-KW"/>
</dbReference>
<comment type="caution">
    <text evidence="5">The sequence shown here is derived from an EMBL/GenBank/DDBJ whole genome shotgun (WGS) entry which is preliminary data.</text>
</comment>
<dbReference type="Gene3D" id="3.40.50.300">
    <property type="entry name" value="P-loop containing nucleotide triphosphate hydrolases"/>
    <property type="match status" value="1"/>
</dbReference>
<dbReference type="PROSITE" id="PS50893">
    <property type="entry name" value="ABC_TRANSPORTER_2"/>
    <property type="match status" value="1"/>
</dbReference>
<evidence type="ECO:0000256" key="1">
    <source>
        <dbReference type="ARBA" id="ARBA00022448"/>
    </source>
</evidence>
<evidence type="ECO:0000259" key="4">
    <source>
        <dbReference type="PROSITE" id="PS50893"/>
    </source>
</evidence>
<dbReference type="SUPFAM" id="SSF52540">
    <property type="entry name" value="P-loop containing nucleoside triphosphate hydrolases"/>
    <property type="match status" value="1"/>
</dbReference>
<dbReference type="CDD" id="cd03230">
    <property type="entry name" value="ABC_DR_subfamily_A"/>
    <property type="match status" value="1"/>
</dbReference>
<dbReference type="PROSITE" id="PS00211">
    <property type="entry name" value="ABC_TRANSPORTER_1"/>
    <property type="match status" value="1"/>
</dbReference>
<dbReference type="InterPro" id="IPR027417">
    <property type="entry name" value="P-loop_NTPase"/>
</dbReference>
<keyword evidence="1" id="KW-0813">Transport</keyword>
<dbReference type="Pfam" id="PF00005">
    <property type="entry name" value="ABC_tran"/>
    <property type="match status" value="1"/>
</dbReference>
<evidence type="ECO:0000313" key="5">
    <source>
        <dbReference type="EMBL" id="MCY1715081.1"/>
    </source>
</evidence>
<evidence type="ECO:0000256" key="2">
    <source>
        <dbReference type="ARBA" id="ARBA00022741"/>
    </source>
</evidence>
<dbReference type="InterPro" id="IPR017871">
    <property type="entry name" value="ABC_transporter-like_CS"/>
</dbReference>
<sequence length="286" mass="32550">MENILEVKNLSKSYPSFQLSDVSFTVPSGSIVGFIGENGAGKTTTLKLILNEIRRDSGSVTIFGMDNIKDERKIKEQIGVVFDESYFHGEFKAGDIAAILKRIYKSWDDALFEDCLRRFKLPKNKIIKEYSKGMKMKLSIVSAIAHHPRLLILDEATSGLDPIVRSEILDLFLDFIQDESHAILFSSHLTGDLEKVADYVTFIHEGKIVFDRSKDDLIYLCGIVKCDTADFQKLEKSKLIRWRKNECGYEALVENREEFKRKHPGLVVDTATIDEIMLLYVKGEKA</sequence>
<dbReference type="SMART" id="SM00382">
    <property type="entry name" value="AAA"/>
    <property type="match status" value="1"/>
</dbReference>
<gene>
    <name evidence="5" type="ORF">OUY18_12570</name>
</gene>
<feature type="domain" description="ABC transporter" evidence="4">
    <location>
        <begin position="5"/>
        <end position="230"/>
    </location>
</feature>
<dbReference type="PANTHER" id="PTHR42939">
    <property type="entry name" value="ABC TRANSPORTER ATP-BINDING PROTEIN ALBC-RELATED"/>
    <property type="match status" value="1"/>
</dbReference>
<evidence type="ECO:0000313" key="6">
    <source>
        <dbReference type="Proteomes" id="UP001082703"/>
    </source>
</evidence>
<dbReference type="PANTHER" id="PTHR42939:SF3">
    <property type="entry name" value="ABC TRANSPORTER ATP-BINDING COMPONENT"/>
    <property type="match status" value="1"/>
</dbReference>
<dbReference type="InterPro" id="IPR003593">
    <property type="entry name" value="AAA+_ATPase"/>
</dbReference>
<keyword evidence="3 5" id="KW-0067">ATP-binding</keyword>
<organism evidence="5 6">
    <name type="scientific">Caproiciproducens galactitolivorans</name>
    <dbReference type="NCBI Taxonomy" id="642589"/>
    <lineage>
        <taxon>Bacteria</taxon>
        <taxon>Bacillati</taxon>
        <taxon>Bacillota</taxon>
        <taxon>Clostridia</taxon>
        <taxon>Eubacteriales</taxon>
        <taxon>Acutalibacteraceae</taxon>
        <taxon>Caproiciproducens</taxon>
    </lineage>
</organism>
<keyword evidence="6" id="KW-1185">Reference proteome</keyword>